<name>A0A1T4NYT7_9BACT</name>
<evidence type="ECO:0000313" key="2">
    <source>
        <dbReference type="EMBL" id="SJZ84247.1"/>
    </source>
</evidence>
<dbReference type="Proteomes" id="UP000190065">
    <property type="component" value="Unassembled WGS sequence"/>
</dbReference>
<keyword evidence="1" id="KW-0472">Membrane</keyword>
<evidence type="ECO:0000313" key="3">
    <source>
        <dbReference type="Proteomes" id="UP000190065"/>
    </source>
</evidence>
<dbReference type="STRING" id="28136.SAMN02745202_01231"/>
<protein>
    <submittedName>
        <fullName evidence="2">Uncharacterized protein</fullName>
    </submittedName>
</protein>
<evidence type="ECO:0000256" key="1">
    <source>
        <dbReference type="SAM" id="Phobius"/>
    </source>
</evidence>
<reference evidence="2 3" key="1">
    <citation type="submission" date="2017-02" db="EMBL/GenBank/DDBJ databases">
        <authorList>
            <person name="Peterson S.W."/>
        </authorList>
    </citation>
    <scope>NUCLEOTIDE SEQUENCE [LARGE SCALE GENOMIC DNA]</scope>
    <source>
        <strain evidence="2 3">ATCC 43324</strain>
    </source>
</reference>
<keyword evidence="1" id="KW-0812">Transmembrane</keyword>
<proteinExistence type="predicted"/>
<sequence>MKTLSIHKNKALSASEAAGKWWRSKNMFFSILAEEDFTNKEVVLVHIILITLLTCTAFIETYPVISIPAVIVSAVCAKFLNNVSNKNSNVTN</sequence>
<organism evidence="2 3">
    <name type="scientific">Segatella oulorum</name>
    <dbReference type="NCBI Taxonomy" id="28136"/>
    <lineage>
        <taxon>Bacteria</taxon>
        <taxon>Pseudomonadati</taxon>
        <taxon>Bacteroidota</taxon>
        <taxon>Bacteroidia</taxon>
        <taxon>Bacteroidales</taxon>
        <taxon>Prevotellaceae</taxon>
        <taxon>Segatella</taxon>
    </lineage>
</organism>
<keyword evidence="1" id="KW-1133">Transmembrane helix</keyword>
<dbReference type="RefSeq" id="WP_025070133.1">
    <property type="nucleotide sequence ID" value="NZ_FUXK01000012.1"/>
</dbReference>
<accession>A0A1T4NYT7</accession>
<feature type="transmembrane region" description="Helical" evidence="1">
    <location>
        <begin position="42"/>
        <end position="59"/>
    </location>
</feature>
<gene>
    <name evidence="2" type="ORF">SAMN02745202_01231</name>
</gene>
<dbReference type="EMBL" id="FUXK01000012">
    <property type="protein sequence ID" value="SJZ84247.1"/>
    <property type="molecule type" value="Genomic_DNA"/>
</dbReference>
<dbReference type="AlphaFoldDB" id="A0A1T4NYT7"/>